<proteinExistence type="predicted"/>
<dbReference type="PROSITE" id="PS51257">
    <property type="entry name" value="PROKAR_LIPOPROTEIN"/>
    <property type="match status" value="1"/>
</dbReference>
<evidence type="ECO:0000313" key="3">
    <source>
        <dbReference type="Proteomes" id="UP000608530"/>
    </source>
</evidence>
<dbReference type="RefSeq" id="WP_200116008.1">
    <property type="nucleotide sequence ID" value="NZ_JAEHOH010000018.1"/>
</dbReference>
<dbReference type="AlphaFoldDB" id="A0A934Q9X6"/>
<sequence length="210" mass="22333">MNKAITTIGAFAAFFLLTGCGSSTPESSESPQSTDSDHTAEPDQESPETTADHLDELYSDSLHEDVTPAPPGTAYIEVAGERFEFESLNCTINDEPERGQFIITASGETTGSGHKLYLSRQIGSDIGFNFEDEHVQLALLVTENGESRMSNSMAQHERQPGEPAEWVRGSGTHPLVRAVGSEATATGTLEGVPFAPDPAEAEFVAAATCP</sequence>
<keyword evidence="3" id="KW-1185">Reference proteome</keyword>
<dbReference type="EMBL" id="JAEHOH010000018">
    <property type="protein sequence ID" value="MBK0419866.1"/>
    <property type="molecule type" value="Genomic_DNA"/>
</dbReference>
<gene>
    <name evidence="2" type="ORF">JD276_12565</name>
</gene>
<dbReference type="Proteomes" id="UP000608530">
    <property type="component" value="Unassembled WGS sequence"/>
</dbReference>
<reference evidence="2" key="1">
    <citation type="submission" date="2020-12" db="EMBL/GenBank/DDBJ databases">
        <title>Leucobacter sp. CAS1, isolated from Chromium sludge.</title>
        <authorList>
            <person name="Xu Z."/>
        </authorList>
    </citation>
    <scope>NUCLEOTIDE SEQUENCE</scope>
    <source>
        <strain evidence="2">CSA1</strain>
    </source>
</reference>
<accession>A0A934Q9X6</accession>
<organism evidence="2 3">
    <name type="scientific">Leucobacter chromiisoli</name>
    <dbReference type="NCBI Taxonomy" id="2796471"/>
    <lineage>
        <taxon>Bacteria</taxon>
        <taxon>Bacillati</taxon>
        <taxon>Actinomycetota</taxon>
        <taxon>Actinomycetes</taxon>
        <taxon>Micrococcales</taxon>
        <taxon>Microbacteriaceae</taxon>
        <taxon>Leucobacter</taxon>
    </lineage>
</organism>
<evidence type="ECO:0000256" key="1">
    <source>
        <dbReference type="SAM" id="MobiDB-lite"/>
    </source>
</evidence>
<evidence type="ECO:0000313" key="2">
    <source>
        <dbReference type="EMBL" id="MBK0419866.1"/>
    </source>
</evidence>
<comment type="caution">
    <text evidence="2">The sequence shown here is derived from an EMBL/GenBank/DDBJ whole genome shotgun (WGS) entry which is preliminary data.</text>
</comment>
<feature type="compositionally biased region" description="Low complexity" evidence="1">
    <location>
        <begin position="22"/>
        <end position="34"/>
    </location>
</feature>
<protein>
    <submittedName>
        <fullName evidence="2">Uncharacterized protein</fullName>
    </submittedName>
</protein>
<feature type="region of interest" description="Disordered" evidence="1">
    <location>
        <begin position="22"/>
        <end position="50"/>
    </location>
</feature>
<name>A0A934Q9X6_9MICO</name>